<evidence type="ECO:0000313" key="2">
    <source>
        <dbReference type="EMBL" id="EFN85768.1"/>
    </source>
</evidence>
<organism evidence="3">
    <name type="scientific">Harpegnathos saltator</name>
    <name type="common">Jerdon's jumping ant</name>
    <dbReference type="NCBI Taxonomy" id="610380"/>
    <lineage>
        <taxon>Eukaryota</taxon>
        <taxon>Metazoa</taxon>
        <taxon>Ecdysozoa</taxon>
        <taxon>Arthropoda</taxon>
        <taxon>Hexapoda</taxon>
        <taxon>Insecta</taxon>
        <taxon>Pterygota</taxon>
        <taxon>Neoptera</taxon>
        <taxon>Endopterygota</taxon>
        <taxon>Hymenoptera</taxon>
        <taxon>Apocrita</taxon>
        <taxon>Aculeata</taxon>
        <taxon>Formicoidea</taxon>
        <taxon>Formicidae</taxon>
        <taxon>Ponerinae</taxon>
        <taxon>Ponerini</taxon>
        <taxon>Harpegnathos</taxon>
    </lineage>
</organism>
<sequence length="222" mass="24429">MALGILCSGSRSLFSGSLLYVDQRDRDGGIFGIRVAVTRAEPGAKLAAVHRHGCLLVDPVDVAPEDPVRAEQSRLEVFCLFSSRSGWRSVADSELRIFGDIADTGSIRWLITEEMENYPSDFGIFLLRFSAPAGPGNAVDKVSPPRNHPALMYPGAARILTGNRGRTPAGLATESGDPCQVQRRESQAHRRLFRARERPAFSQRQPWNDDDDDDEVSLIEPP</sequence>
<dbReference type="Proteomes" id="UP000008237">
    <property type="component" value="Unassembled WGS sequence"/>
</dbReference>
<proteinExistence type="predicted"/>
<feature type="compositionally biased region" description="Acidic residues" evidence="1">
    <location>
        <begin position="208"/>
        <end position="222"/>
    </location>
</feature>
<reference evidence="2 3" key="1">
    <citation type="journal article" date="2010" name="Science">
        <title>Genomic comparison of the ants Camponotus floridanus and Harpegnathos saltator.</title>
        <authorList>
            <person name="Bonasio R."/>
            <person name="Zhang G."/>
            <person name="Ye C."/>
            <person name="Mutti N.S."/>
            <person name="Fang X."/>
            <person name="Qin N."/>
            <person name="Donahue G."/>
            <person name="Yang P."/>
            <person name="Li Q."/>
            <person name="Li C."/>
            <person name="Zhang P."/>
            <person name="Huang Z."/>
            <person name="Berger S.L."/>
            <person name="Reinberg D."/>
            <person name="Wang J."/>
            <person name="Liebig J."/>
        </authorList>
    </citation>
    <scope>NUCLEOTIDE SEQUENCE [LARGE SCALE GENOMIC DNA]</scope>
    <source>
        <strain evidence="2 3">R22 G/1</strain>
    </source>
</reference>
<keyword evidence="3" id="KW-1185">Reference proteome</keyword>
<protein>
    <submittedName>
        <fullName evidence="2">Uncharacterized protein</fullName>
    </submittedName>
</protein>
<feature type="compositionally biased region" description="Basic and acidic residues" evidence="1">
    <location>
        <begin position="182"/>
        <end position="199"/>
    </location>
</feature>
<name>E2BEW4_HARSA</name>
<gene>
    <name evidence="2" type="ORF">EAI_17512</name>
</gene>
<dbReference type="AlphaFoldDB" id="E2BEW4"/>
<evidence type="ECO:0000313" key="3">
    <source>
        <dbReference type="Proteomes" id="UP000008237"/>
    </source>
</evidence>
<feature type="region of interest" description="Disordered" evidence="1">
    <location>
        <begin position="162"/>
        <end position="222"/>
    </location>
</feature>
<accession>E2BEW4</accession>
<evidence type="ECO:0000256" key="1">
    <source>
        <dbReference type="SAM" id="MobiDB-lite"/>
    </source>
</evidence>
<dbReference type="EMBL" id="GL447881">
    <property type="protein sequence ID" value="EFN85768.1"/>
    <property type="molecule type" value="Genomic_DNA"/>
</dbReference>
<dbReference type="InParanoid" id="E2BEW4"/>